<gene>
    <name evidence="6" type="ORF">Adt_16060</name>
</gene>
<comment type="similarity">
    <text evidence="1">Belongs to the 'GDSL' lipolytic enzyme family.</text>
</comment>
<feature type="chain" id="PRO_5044777174" evidence="5">
    <location>
        <begin position="26"/>
        <end position="329"/>
    </location>
</feature>
<evidence type="ECO:0000256" key="3">
    <source>
        <dbReference type="ARBA" id="ARBA00022801"/>
    </source>
</evidence>
<evidence type="ECO:0000256" key="1">
    <source>
        <dbReference type="ARBA" id="ARBA00008668"/>
    </source>
</evidence>
<sequence>MVAVKGIISISVVLCLILNIVCVDCWCKRKPVIFNFGDSNSDTGGYAVTRGRLWKGRTSSTSSMHLSGRLSDGKLVLDFLCESLRSNYLSPYLESLGSNFSNGANFAISGAENLVGRDEFKDAKYMIDIGQNDLWAAFHHSSYVQVIKKIPSFISEIEDAIWNLYENGARNFWVHNTGPLGCLPERLATTPRYGGEADQYGCLKEMNEGARVFNDKLQLLCDQLRYKMKNASITYVDAYSIKYDLFANSAKYGFENPLMACCGYGGPPFNYNSSIKCGEKGYTVCKEGSRYISWDGIHYTEAANQIIASKILSTNYSSPQINFNYFCNN</sequence>
<evidence type="ECO:0000313" key="7">
    <source>
        <dbReference type="Proteomes" id="UP001604336"/>
    </source>
</evidence>
<proteinExistence type="inferred from homology"/>
<dbReference type="InterPro" id="IPR035669">
    <property type="entry name" value="SGNH_plant_lipase-like"/>
</dbReference>
<feature type="signal peptide" evidence="5">
    <location>
        <begin position="1"/>
        <end position="25"/>
    </location>
</feature>
<dbReference type="Pfam" id="PF00657">
    <property type="entry name" value="Lipase_GDSL"/>
    <property type="match status" value="1"/>
</dbReference>
<protein>
    <submittedName>
        <fullName evidence="6">GDSL esterase/lipase</fullName>
    </submittedName>
</protein>
<keyword evidence="3" id="KW-0378">Hydrolase</keyword>
<keyword evidence="7" id="KW-1185">Reference proteome</keyword>
<keyword evidence="4" id="KW-0325">Glycoprotein</keyword>
<evidence type="ECO:0000256" key="5">
    <source>
        <dbReference type="SAM" id="SignalP"/>
    </source>
</evidence>
<comment type="caution">
    <text evidence="6">The sequence shown here is derived from an EMBL/GenBank/DDBJ whole genome shotgun (WGS) entry which is preliminary data.</text>
</comment>
<name>A0ABD1TCL9_9LAMI</name>
<dbReference type="SUPFAM" id="SSF52266">
    <property type="entry name" value="SGNH hydrolase"/>
    <property type="match status" value="1"/>
</dbReference>
<dbReference type="InterPro" id="IPR001087">
    <property type="entry name" value="GDSL"/>
</dbReference>
<dbReference type="CDD" id="cd01837">
    <property type="entry name" value="SGNH_plant_lipase_like"/>
    <property type="match status" value="1"/>
</dbReference>
<dbReference type="InterPro" id="IPR036514">
    <property type="entry name" value="SGNH_hydro_sf"/>
</dbReference>
<dbReference type="Proteomes" id="UP001604336">
    <property type="component" value="Unassembled WGS sequence"/>
</dbReference>
<dbReference type="EMBL" id="JBFOLK010000005">
    <property type="protein sequence ID" value="KAL2510460.1"/>
    <property type="molecule type" value="Genomic_DNA"/>
</dbReference>
<organism evidence="6 7">
    <name type="scientific">Abeliophyllum distichum</name>
    <dbReference type="NCBI Taxonomy" id="126358"/>
    <lineage>
        <taxon>Eukaryota</taxon>
        <taxon>Viridiplantae</taxon>
        <taxon>Streptophyta</taxon>
        <taxon>Embryophyta</taxon>
        <taxon>Tracheophyta</taxon>
        <taxon>Spermatophyta</taxon>
        <taxon>Magnoliopsida</taxon>
        <taxon>eudicotyledons</taxon>
        <taxon>Gunneridae</taxon>
        <taxon>Pentapetalae</taxon>
        <taxon>asterids</taxon>
        <taxon>lamiids</taxon>
        <taxon>Lamiales</taxon>
        <taxon>Oleaceae</taxon>
        <taxon>Forsythieae</taxon>
        <taxon>Abeliophyllum</taxon>
    </lineage>
</organism>
<evidence type="ECO:0000256" key="4">
    <source>
        <dbReference type="ARBA" id="ARBA00023180"/>
    </source>
</evidence>
<accession>A0ABD1TCL9</accession>
<evidence type="ECO:0000313" key="6">
    <source>
        <dbReference type="EMBL" id="KAL2510460.1"/>
    </source>
</evidence>
<dbReference type="AlphaFoldDB" id="A0ABD1TCL9"/>
<dbReference type="PANTHER" id="PTHR22835">
    <property type="entry name" value="ZINC FINGER FYVE DOMAIN CONTAINING PROTEIN"/>
    <property type="match status" value="1"/>
</dbReference>
<evidence type="ECO:0000256" key="2">
    <source>
        <dbReference type="ARBA" id="ARBA00022729"/>
    </source>
</evidence>
<keyword evidence="2 5" id="KW-0732">Signal</keyword>
<reference evidence="7" key="1">
    <citation type="submission" date="2024-07" db="EMBL/GenBank/DDBJ databases">
        <title>Two chromosome-level genome assemblies of Korean endemic species Abeliophyllum distichum and Forsythia ovata (Oleaceae).</title>
        <authorList>
            <person name="Jang H."/>
        </authorList>
    </citation>
    <scope>NUCLEOTIDE SEQUENCE [LARGE SCALE GENOMIC DNA]</scope>
</reference>
<dbReference type="Gene3D" id="3.40.50.1110">
    <property type="entry name" value="SGNH hydrolase"/>
    <property type="match status" value="1"/>
</dbReference>
<dbReference type="GO" id="GO:0016787">
    <property type="term" value="F:hydrolase activity"/>
    <property type="evidence" value="ECO:0007669"/>
    <property type="project" value="UniProtKB-KW"/>
</dbReference>
<dbReference type="PANTHER" id="PTHR22835:SF158">
    <property type="entry name" value="GDSL ESTERASE_LIPASE LIP-4-LIKE ISOFORM X1"/>
    <property type="match status" value="1"/>
</dbReference>